<sequence>MPYESFATEQLVEITEVMQDPTTNAWMYVVRVQRGNARLSDDADARDEVDENGFRHEYLISRRFSEFKQLHTALAPVMGDKLTPLPADGLMTLLMPDNEALLNTRKQVLERILLDILHHPVAKELPERDELRLHPQHIKHVLVDYEPLKPFLDRGVVVNSSNAEITAAVQPN</sequence>
<evidence type="ECO:0000313" key="2">
    <source>
        <dbReference type="EMBL" id="KAJ0398002.1"/>
    </source>
</evidence>
<proteinExistence type="predicted"/>
<dbReference type="GO" id="GO:0035091">
    <property type="term" value="F:phosphatidylinositol binding"/>
    <property type="evidence" value="ECO:0007669"/>
    <property type="project" value="InterPro"/>
</dbReference>
<gene>
    <name evidence="2" type="ORF">P43SY_004063</name>
</gene>
<dbReference type="InterPro" id="IPR036871">
    <property type="entry name" value="PX_dom_sf"/>
</dbReference>
<evidence type="ECO:0000259" key="1">
    <source>
        <dbReference type="PROSITE" id="PS50195"/>
    </source>
</evidence>
<dbReference type="CDD" id="cd06093">
    <property type="entry name" value="PX_domain"/>
    <property type="match status" value="1"/>
</dbReference>
<dbReference type="InterPro" id="IPR001683">
    <property type="entry name" value="PX_dom"/>
</dbReference>
<dbReference type="AlphaFoldDB" id="A0AAD5M840"/>
<reference evidence="2" key="1">
    <citation type="submission" date="2021-12" db="EMBL/GenBank/DDBJ databases">
        <title>Prjna785345.</title>
        <authorList>
            <person name="Rujirawat T."/>
            <person name="Krajaejun T."/>
        </authorList>
    </citation>
    <scope>NUCLEOTIDE SEQUENCE</scope>
    <source>
        <strain evidence="2">Pi057C3</strain>
    </source>
</reference>
<keyword evidence="3" id="KW-1185">Reference proteome</keyword>
<dbReference type="Proteomes" id="UP001209570">
    <property type="component" value="Unassembled WGS sequence"/>
</dbReference>
<protein>
    <recommendedName>
        <fullName evidence="1">PX domain-containing protein</fullName>
    </recommendedName>
</protein>
<dbReference type="Pfam" id="PF00787">
    <property type="entry name" value="PX"/>
    <property type="match status" value="1"/>
</dbReference>
<dbReference type="PROSITE" id="PS50195">
    <property type="entry name" value="PX"/>
    <property type="match status" value="1"/>
</dbReference>
<organism evidence="2 3">
    <name type="scientific">Pythium insidiosum</name>
    <name type="common">Pythiosis disease agent</name>
    <dbReference type="NCBI Taxonomy" id="114742"/>
    <lineage>
        <taxon>Eukaryota</taxon>
        <taxon>Sar</taxon>
        <taxon>Stramenopiles</taxon>
        <taxon>Oomycota</taxon>
        <taxon>Peronosporomycetes</taxon>
        <taxon>Pythiales</taxon>
        <taxon>Pythiaceae</taxon>
        <taxon>Pythium</taxon>
    </lineage>
</organism>
<comment type="caution">
    <text evidence="2">The sequence shown here is derived from an EMBL/GenBank/DDBJ whole genome shotgun (WGS) entry which is preliminary data.</text>
</comment>
<dbReference type="Gene3D" id="3.30.1520.10">
    <property type="entry name" value="Phox-like domain"/>
    <property type="match status" value="1"/>
</dbReference>
<dbReference type="EMBL" id="JAKCXM010000231">
    <property type="protein sequence ID" value="KAJ0398002.1"/>
    <property type="molecule type" value="Genomic_DNA"/>
</dbReference>
<feature type="domain" description="PX" evidence="1">
    <location>
        <begin position="6"/>
        <end position="149"/>
    </location>
</feature>
<name>A0AAD5M840_PYTIN</name>
<evidence type="ECO:0000313" key="3">
    <source>
        <dbReference type="Proteomes" id="UP001209570"/>
    </source>
</evidence>
<dbReference type="SUPFAM" id="SSF64268">
    <property type="entry name" value="PX domain"/>
    <property type="match status" value="1"/>
</dbReference>
<accession>A0AAD5M840</accession>